<organism evidence="2 3">
    <name type="scientific">Funneliformis mosseae</name>
    <name type="common">Endomycorrhizal fungus</name>
    <name type="synonym">Glomus mosseae</name>
    <dbReference type="NCBI Taxonomy" id="27381"/>
    <lineage>
        <taxon>Eukaryota</taxon>
        <taxon>Fungi</taxon>
        <taxon>Fungi incertae sedis</taxon>
        <taxon>Mucoromycota</taxon>
        <taxon>Glomeromycotina</taxon>
        <taxon>Glomeromycetes</taxon>
        <taxon>Glomerales</taxon>
        <taxon>Glomeraceae</taxon>
        <taxon>Funneliformis</taxon>
    </lineage>
</organism>
<reference evidence="2" key="1">
    <citation type="submission" date="2021-06" db="EMBL/GenBank/DDBJ databases">
        <authorList>
            <person name="Kallberg Y."/>
            <person name="Tangrot J."/>
            <person name="Rosling A."/>
        </authorList>
    </citation>
    <scope>NUCLEOTIDE SEQUENCE</scope>
    <source>
        <strain evidence="2">87-6 pot B 2015</strain>
    </source>
</reference>
<dbReference type="InterPro" id="IPR011333">
    <property type="entry name" value="SKP1/BTB/POZ_sf"/>
</dbReference>
<name>A0A9N8V8I4_FUNMO</name>
<protein>
    <submittedName>
        <fullName evidence="2">160_t:CDS:1</fullName>
    </submittedName>
</protein>
<comment type="caution">
    <text evidence="2">The sequence shown here is derived from an EMBL/GenBank/DDBJ whole genome shotgun (WGS) entry which is preliminary data.</text>
</comment>
<sequence length="279" mass="32774">MAEKHPIHDYTKDGDIILKVENTHFLVHKPILSLASKFFNDLFTLATPNSNEIIKNTTVNESEGSIHILEIVEDVTSFQDMLSFIYPNTILHINWKNVENLLRIADKFVINKLSDACDFFLQNNVVDNVLTSFILADQYRLPIPFKESSKLILNDYFKYEIDSKFIRISKETREKLEDSCYFFHTALNKIHFYFSNDDDVYNNYYFSNAVQKVCVYPAPNPSVVYSVFSSIKFCYSHLKDQKLEAAKVFVNRFKDYLSKFEKFKKGRSNNFYPFIELED</sequence>
<dbReference type="AlphaFoldDB" id="A0A9N8V8I4"/>
<dbReference type="SMART" id="SM00225">
    <property type="entry name" value="BTB"/>
    <property type="match status" value="1"/>
</dbReference>
<evidence type="ECO:0000313" key="2">
    <source>
        <dbReference type="EMBL" id="CAG8447616.1"/>
    </source>
</evidence>
<gene>
    <name evidence="2" type="ORF">FMOSSE_LOCUS1287</name>
</gene>
<accession>A0A9N8V8I4</accession>
<feature type="domain" description="BTB" evidence="1">
    <location>
        <begin position="14"/>
        <end position="90"/>
    </location>
</feature>
<dbReference type="Pfam" id="PF00651">
    <property type="entry name" value="BTB"/>
    <property type="match status" value="1"/>
</dbReference>
<dbReference type="PROSITE" id="PS50097">
    <property type="entry name" value="BTB"/>
    <property type="match status" value="1"/>
</dbReference>
<proteinExistence type="predicted"/>
<dbReference type="SUPFAM" id="SSF54695">
    <property type="entry name" value="POZ domain"/>
    <property type="match status" value="1"/>
</dbReference>
<dbReference type="PANTHER" id="PTHR22744">
    <property type="entry name" value="HELIX LOOP HELIX PROTEIN 21-RELATED"/>
    <property type="match status" value="1"/>
</dbReference>
<dbReference type="CDD" id="cd18186">
    <property type="entry name" value="BTB_POZ_ZBTB_KLHL-like"/>
    <property type="match status" value="1"/>
</dbReference>
<evidence type="ECO:0000259" key="1">
    <source>
        <dbReference type="PROSITE" id="PS50097"/>
    </source>
</evidence>
<dbReference type="Gene3D" id="3.30.710.10">
    <property type="entry name" value="Potassium Channel Kv1.1, Chain A"/>
    <property type="match status" value="1"/>
</dbReference>
<evidence type="ECO:0000313" key="3">
    <source>
        <dbReference type="Proteomes" id="UP000789375"/>
    </source>
</evidence>
<dbReference type="PANTHER" id="PTHR22744:SF17">
    <property type="entry name" value="BTB DOMAIN-CONTAINING PROTEIN"/>
    <property type="match status" value="1"/>
</dbReference>
<keyword evidence="3" id="KW-1185">Reference proteome</keyword>
<dbReference type="InterPro" id="IPR000210">
    <property type="entry name" value="BTB/POZ_dom"/>
</dbReference>
<dbReference type="Proteomes" id="UP000789375">
    <property type="component" value="Unassembled WGS sequence"/>
</dbReference>
<dbReference type="EMBL" id="CAJVPP010000146">
    <property type="protein sequence ID" value="CAG8447616.1"/>
    <property type="molecule type" value="Genomic_DNA"/>
</dbReference>